<evidence type="ECO:0000256" key="1">
    <source>
        <dbReference type="SAM" id="SignalP"/>
    </source>
</evidence>
<gene>
    <name evidence="2" type="primary">AVEN_237972_1</name>
    <name evidence="2" type="ORF">CEXT_148261</name>
</gene>
<feature type="signal peptide" evidence="1">
    <location>
        <begin position="1"/>
        <end position="26"/>
    </location>
</feature>
<sequence length="393" mass="43262">MITLHNSPILTRVLLAIITIERLVSVLQIISTADSTLSELSWIIMAPRQFISQEDIIEAEQLLDKLKFSKAVFSPLVFSKWEQQRKKSIDTIDKLQKKLDNIYNGCNAAYTAGSVLEIAGGITTIVGTILSIWGNESADQVIKGGEVCNAAGAITTFATTLADAGLTSQVINEVKLVLAKDEEYTKPINTQLEYSRKLDACLTGIFNCSVLSDNFLDVVKLCSVCIPLLRDIRYEVSNLIKQIQSRKLKNANISEYTEATLMNVCITLKNICTNQNICQSVLQICKIIQASPTALGFAKFGLQVSFQICNLFKVNILTNFVDLPSTSSGAMATSCILNTIQVGLSLLGLITTIKNIEEGESKYSKALKNLKLALAMELNTLHKNYSTHFDKNF</sequence>
<keyword evidence="3" id="KW-1185">Reference proteome</keyword>
<proteinExistence type="predicted"/>
<organism evidence="2 3">
    <name type="scientific">Caerostris extrusa</name>
    <name type="common">Bark spider</name>
    <name type="synonym">Caerostris bankana</name>
    <dbReference type="NCBI Taxonomy" id="172846"/>
    <lineage>
        <taxon>Eukaryota</taxon>
        <taxon>Metazoa</taxon>
        <taxon>Ecdysozoa</taxon>
        <taxon>Arthropoda</taxon>
        <taxon>Chelicerata</taxon>
        <taxon>Arachnida</taxon>
        <taxon>Araneae</taxon>
        <taxon>Araneomorphae</taxon>
        <taxon>Entelegynae</taxon>
        <taxon>Araneoidea</taxon>
        <taxon>Araneidae</taxon>
        <taxon>Caerostris</taxon>
    </lineage>
</organism>
<dbReference type="Proteomes" id="UP001054945">
    <property type="component" value="Unassembled WGS sequence"/>
</dbReference>
<keyword evidence="1" id="KW-0732">Signal</keyword>
<evidence type="ECO:0000313" key="2">
    <source>
        <dbReference type="EMBL" id="GIY29500.1"/>
    </source>
</evidence>
<feature type="chain" id="PRO_5043831368" evidence="1">
    <location>
        <begin position="27"/>
        <end position="393"/>
    </location>
</feature>
<dbReference type="AlphaFoldDB" id="A0AAV4S770"/>
<comment type="caution">
    <text evidence="2">The sequence shown here is derived from an EMBL/GenBank/DDBJ whole genome shotgun (WGS) entry which is preliminary data.</text>
</comment>
<dbReference type="EMBL" id="BPLR01009081">
    <property type="protein sequence ID" value="GIY29500.1"/>
    <property type="molecule type" value="Genomic_DNA"/>
</dbReference>
<accession>A0AAV4S770</accession>
<name>A0AAV4S770_CAEEX</name>
<protein>
    <submittedName>
        <fullName evidence="2">Uncharacterized protein</fullName>
    </submittedName>
</protein>
<reference evidence="2 3" key="1">
    <citation type="submission" date="2021-06" db="EMBL/GenBank/DDBJ databases">
        <title>Caerostris extrusa draft genome.</title>
        <authorList>
            <person name="Kono N."/>
            <person name="Arakawa K."/>
        </authorList>
    </citation>
    <scope>NUCLEOTIDE SEQUENCE [LARGE SCALE GENOMIC DNA]</scope>
</reference>
<evidence type="ECO:0000313" key="3">
    <source>
        <dbReference type="Proteomes" id="UP001054945"/>
    </source>
</evidence>